<keyword evidence="1" id="KW-0812">Transmembrane</keyword>
<comment type="caution">
    <text evidence="2">The sequence shown here is derived from an EMBL/GenBank/DDBJ whole genome shotgun (WGS) entry which is preliminary data.</text>
</comment>
<dbReference type="Proteomes" id="UP000318413">
    <property type="component" value="Unassembled WGS sequence"/>
</dbReference>
<organism evidence="2 3">
    <name type="scientific">Sphingomonas oligophenolica</name>
    <dbReference type="NCBI Taxonomy" id="301154"/>
    <lineage>
        <taxon>Bacteria</taxon>
        <taxon>Pseudomonadati</taxon>
        <taxon>Pseudomonadota</taxon>
        <taxon>Alphaproteobacteria</taxon>
        <taxon>Sphingomonadales</taxon>
        <taxon>Sphingomonadaceae</taxon>
        <taxon>Sphingomonas</taxon>
    </lineage>
</organism>
<keyword evidence="1" id="KW-1133">Transmembrane helix</keyword>
<sequence>MALILPFLVADAILGWMVWHSWHAHEVLGTRLQRQGDDRSAFWLGFSRLAALLALSLVGTIAAWHAA</sequence>
<name>A0A502CPH0_9SPHN</name>
<evidence type="ECO:0000256" key="1">
    <source>
        <dbReference type="SAM" id="Phobius"/>
    </source>
</evidence>
<dbReference type="RefSeq" id="WP_140866694.1">
    <property type="nucleotide sequence ID" value="NZ_RCZK01000001.1"/>
</dbReference>
<protein>
    <submittedName>
        <fullName evidence="2">Uncharacterized protein</fullName>
    </submittedName>
</protein>
<proteinExistence type="predicted"/>
<feature type="transmembrane region" description="Helical" evidence="1">
    <location>
        <begin position="41"/>
        <end position="64"/>
    </location>
</feature>
<dbReference type="OrthoDB" id="9967484at2"/>
<reference evidence="2 3" key="1">
    <citation type="journal article" date="2019" name="Environ. Microbiol.">
        <title>Species interactions and distinct microbial communities in high Arctic permafrost affected cryosols are associated with the CH4 and CO2 gas fluxes.</title>
        <authorList>
            <person name="Altshuler I."/>
            <person name="Hamel J."/>
            <person name="Turney S."/>
            <person name="Magnuson E."/>
            <person name="Levesque R."/>
            <person name="Greer C."/>
            <person name="Whyte L.G."/>
        </authorList>
    </citation>
    <scope>NUCLEOTIDE SEQUENCE [LARGE SCALE GENOMIC DNA]</scope>
    <source>
        <strain evidence="2 3">S5.1</strain>
    </source>
</reference>
<accession>A0A502CPH0</accession>
<evidence type="ECO:0000313" key="3">
    <source>
        <dbReference type="Proteomes" id="UP000318413"/>
    </source>
</evidence>
<keyword evidence="1" id="KW-0472">Membrane</keyword>
<evidence type="ECO:0000313" key="2">
    <source>
        <dbReference type="EMBL" id="TPG15535.1"/>
    </source>
</evidence>
<dbReference type="EMBL" id="RCZK01000001">
    <property type="protein sequence ID" value="TPG15535.1"/>
    <property type="molecule type" value="Genomic_DNA"/>
</dbReference>
<gene>
    <name evidence="2" type="ORF">EAH84_01675</name>
</gene>
<dbReference type="AlphaFoldDB" id="A0A502CPH0"/>
<keyword evidence="3" id="KW-1185">Reference proteome</keyword>